<proteinExistence type="predicted"/>
<protein>
    <submittedName>
        <fullName evidence="1">Uncharacterized protein</fullName>
    </submittedName>
</protein>
<dbReference type="AlphaFoldDB" id="A0A0F9E0R7"/>
<accession>A0A0F9E0R7</accession>
<evidence type="ECO:0000313" key="1">
    <source>
        <dbReference type="EMBL" id="KKL59691.1"/>
    </source>
</evidence>
<dbReference type="EMBL" id="LAZR01029401">
    <property type="protein sequence ID" value="KKL59691.1"/>
    <property type="molecule type" value="Genomic_DNA"/>
</dbReference>
<comment type="caution">
    <text evidence="1">The sequence shown here is derived from an EMBL/GenBank/DDBJ whole genome shotgun (WGS) entry which is preliminary data.</text>
</comment>
<name>A0A0F9E0R7_9ZZZZ</name>
<reference evidence="1" key="1">
    <citation type="journal article" date="2015" name="Nature">
        <title>Complex archaea that bridge the gap between prokaryotes and eukaryotes.</title>
        <authorList>
            <person name="Spang A."/>
            <person name="Saw J.H."/>
            <person name="Jorgensen S.L."/>
            <person name="Zaremba-Niedzwiedzka K."/>
            <person name="Martijn J."/>
            <person name="Lind A.E."/>
            <person name="van Eijk R."/>
            <person name="Schleper C."/>
            <person name="Guy L."/>
            <person name="Ettema T.J."/>
        </authorList>
    </citation>
    <scope>NUCLEOTIDE SEQUENCE</scope>
</reference>
<feature type="non-terminal residue" evidence="1">
    <location>
        <position position="1"/>
    </location>
</feature>
<gene>
    <name evidence="1" type="ORF">LCGC14_2212820</name>
</gene>
<organism evidence="1">
    <name type="scientific">marine sediment metagenome</name>
    <dbReference type="NCBI Taxonomy" id="412755"/>
    <lineage>
        <taxon>unclassified sequences</taxon>
        <taxon>metagenomes</taxon>
        <taxon>ecological metagenomes</taxon>
    </lineage>
</organism>
<sequence length="145" mass="15878">YKDYLVKGLTRGSAKDKAEFVATHISINLGLYTVGAAVGLNLWTWISFPSLQYTGGPYADITIDLIKALSGSPAEKSMAKKSLFFQLPSLNDPRSIFIPGSYFIADLKTALSGETPGEQVLMRAGGFKFFKSGEKSQMDWLLDEL</sequence>